<dbReference type="AlphaFoldDB" id="A0A948WD40"/>
<dbReference type="EMBL" id="JAHJDP010000065">
    <property type="protein sequence ID" value="MBU2691493.1"/>
    <property type="molecule type" value="Genomic_DNA"/>
</dbReference>
<dbReference type="InterPro" id="IPR000835">
    <property type="entry name" value="HTH_MarR-typ"/>
</dbReference>
<evidence type="ECO:0000256" key="1">
    <source>
        <dbReference type="ARBA" id="ARBA00023015"/>
    </source>
</evidence>
<dbReference type="Gene3D" id="1.10.10.10">
    <property type="entry name" value="Winged helix-like DNA-binding domain superfamily/Winged helix DNA-binding domain"/>
    <property type="match status" value="1"/>
</dbReference>
<organism evidence="5 6">
    <name type="scientific">Eiseniibacteriota bacterium</name>
    <dbReference type="NCBI Taxonomy" id="2212470"/>
    <lineage>
        <taxon>Bacteria</taxon>
        <taxon>Candidatus Eiseniibacteriota</taxon>
    </lineage>
</organism>
<keyword evidence="1" id="KW-0805">Transcription regulation</keyword>
<keyword evidence="3" id="KW-0804">Transcription</keyword>
<proteinExistence type="predicted"/>
<dbReference type="Proteomes" id="UP000777784">
    <property type="component" value="Unassembled WGS sequence"/>
</dbReference>
<evidence type="ECO:0000313" key="5">
    <source>
        <dbReference type="EMBL" id="MBU2691493.1"/>
    </source>
</evidence>
<dbReference type="PANTHER" id="PTHR42756">
    <property type="entry name" value="TRANSCRIPTIONAL REGULATOR, MARR"/>
    <property type="match status" value="1"/>
</dbReference>
<evidence type="ECO:0000256" key="2">
    <source>
        <dbReference type="ARBA" id="ARBA00023125"/>
    </source>
</evidence>
<accession>A0A948WD40</accession>
<dbReference type="PROSITE" id="PS50995">
    <property type="entry name" value="HTH_MARR_2"/>
    <property type="match status" value="1"/>
</dbReference>
<reference evidence="5" key="1">
    <citation type="submission" date="2021-05" db="EMBL/GenBank/DDBJ databases">
        <title>Energy efficiency and biological interactions define the core microbiome of deep oligotrophic groundwater.</title>
        <authorList>
            <person name="Mehrshad M."/>
            <person name="Lopez-Fernandez M."/>
            <person name="Bell E."/>
            <person name="Bernier-Latmani R."/>
            <person name="Bertilsson S."/>
            <person name="Dopson M."/>
        </authorList>
    </citation>
    <scope>NUCLEOTIDE SEQUENCE</scope>
    <source>
        <strain evidence="5">Modern_marine.mb.64</strain>
    </source>
</reference>
<feature type="domain" description="HTH marR-type" evidence="4">
    <location>
        <begin position="2"/>
        <end position="134"/>
    </location>
</feature>
<keyword evidence="2" id="KW-0238">DNA-binding</keyword>
<comment type="caution">
    <text evidence="5">The sequence shown here is derived from an EMBL/GenBank/DDBJ whole genome shotgun (WGS) entry which is preliminary data.</text>
</comment>
<dbReference type="SMART" id="SM00347">
    <property type="entry name" value="HTH_MARR"/>
    <property type="match status" value="1"/>
</dbReference>
<evidence type="ECO:0000259" key="4">
    <source>
        <dbReference type="PROSITE" id="PS50995"/>
    </source>
</evidence>
<gene>
    <name evidence="5" type="ORF">KJ970_11250</name>
</gene>
<sequence>MPLQFLAPLHKAGRKITRHLENHLKRSGLSSGEAHILIYLRECGPCTVGVLQIISGCKRSTLTSTLDRLSSKSFVVRKAHPGDRRAVLVHITSRGRTQAAQISRHMEALETAIRNRVRVKEIEGFNQVLAAITAVTQIDN</sequence>
<dbReference type="InterPro" id="IPR036390">
    <property type="entry name" value="WH_DNA-bd_sf"/>
</dbReference>
<dbReference type="PANTHER" id="PTHR42756:SF1">
    <property type="entry name" value="TRANSCRIPTIONAL REPRESSOR OF EMRAB OPERON"/>
    <property type="match status" value="1"/>
</dbReference>
<dbReference type="Pfam" id="PF01047">
    <property type="entry name" value="MarR"/>
    <property type="match status" value="1"/>
</dbReference>
<evidence type="ECO:0000256" key="3">
    <source>
        <dbReference type="ARBA" id="ARBA00023163"/>
    </source>
</evidence>
<dbReference type="GO" id="GO:0003700">
    <property type="term" value="F:DNA-binding transcription factor activity"/>
    <property type="evidence" value="ECO:0007669"/>
    <property type="project" value="InterPro"/>
</dbReference>
<name>A0A948WD40_UNCEI</name>
<evidence type="ECO:0000313" key="6">
    <source>
        <dbReference type="Proteomes" id="UP000777784"/>
    </source>
</evidence>
<dbReference type="GO" id="GO:0003677">
    <property type="term" value="F:DNA binding"/>
    <property type="evidence" value="ECO:0007669"/>
    <property type="project" value="UniProtKB-KW"/>
</dbReference>
<protein>
    <submittedName>
        <fullName evidence="5">MarR family transcriptional regulator</fullName>
    </submittedName>
</protein>
<dbReference type="InterPro" id="IPR036388">
    <property type="entry name" value="WH-like_DNA-bd_sf"/>
</dbReference>
<dbReference type="SUPFAM" id="SSF46785">
    <property type="entry name" value="Winged helix' DNA-binding domain"/>
    <property type="match status" value="1"/>
</dbReference>